<reference evidence="1 2" key="1">
    <citation type="journal article" date="2010" name="Nature">
        <title>Nitrite-driven anaerobic methane oxidation by oxygenic bacteria.</title>
        <authorList>
            <person name="Ettwig K.F."/>
            <person name="Butler M.K."/>
            <person name="Le Paslier D."/>
            <person name="Pelletier E."/>
            <person name="Mangenot S."/>
            <person name="Kuypers M.M.M."/>
            <person name="Schreiber F."/>
            <person name="Dutilh B.E."/>
            <person name="Zedelius J."/>
            <person name="de Beer D."/>
            <person name="Gloerich J."/>
            <person name="Wessels H.J.C.T."/>
            <person name="van Allen T."/>
            <person name="Luesken F."/>
            <person name="Wu M."/>
            <person name="van de Pas-Schoonen K.T."/>
            <person name="Op den Camp H.J.M."/>
            <person name="Janssen-Megens E.M."/>
            <person name="Francoijs K-J."/>
            <person name="Stunnenberg H."/>
            <person name="Weissenbach J."/>
            <person name="Jetten M.S.M."/>
            <person name="Strous M."/>
        </authorList>
    </citation>
    <scope>NUCLEOTIDE SEQUENCE [LARGE SCALE GENOMIC DNA]</scope>
</reference>
<protein>
    <submittedName>
        <fullName evidence="1">Uncharacterized protein</fullName>
    </submittedName>
</protein>
<accession>D5MM24</accession>
<dbReference type="HOGENOM" id="CLU_3428150_0_0_0"/>
<evidence type="ECO:0000313" key="1">
    <source>
        <dbReference type="EMBL" id="CBE67910.1"/>
    </source>
</evidence>
<dbReference type="STRING" id="671143.DAMO_0849"/>
<proteinExistence type="predicted"/>
<dbReference type="Proteomes" id="UP000006898">
    <property type="component" value="Chromosome"/>
</dbReference>
<gene>
    <name evidence="1" type="ORF">DAMO_0849</name>
</gene>
<dbReference type="EMBL" id="FP565575">
    <property type="protein sequence ID" value="CBE67910.1"/>
    <property type="molecule type" value="Genomic_DNA"/>
</dbReference>
<organism evidence="1 2">
    <name type="scientific">Methylomirabilis oxygeniifera</name>
    <dbReference type="NCBI Taxonomy" id="671143"/>
    <lineage>
        <taxon>Bacteria</taxon>
        <taxon>Candidatus Methylomirabilota</taxon>
        <taxon>Candidatus Methylomirabilia</taxon>
        <taxon>Candidatus Methylomirabilales</taxon>
        <taxon>Candidatus Methylomirabilaceae</taxon>
        <taxon>Candidatus Methylomirabilis</taxon>
    </lineage>
</organism>
<sequence>MSNHGALAELDAVIDKHLRF</sequence>
<dbReference type="KEGG" id="mox:DAMO_0849"/>
<dbReference type="AlphaFoldDB" id="D5MM24"/>
<name>D5MM24_METO1</name>
<evidence type="ECO:0000313" key="2">
    <source>
        <dbReference type="Proteomes" id="UP000006898"/>
    </source>
</evidence>